<dbReference type="GO" id="GO:0016787">
    <property type="term" value="F:hydrolase activity"/>
    <property type="evidence" value="ECO:0007669"/>
    <property type="project" value="InterPro"/>
</dbReference>
<dbReference type="Proteomes" id="UP000593765">
    <property type="component" value="Chromosome"/>
</dbReference>
<dbReference type="Pfam" id="PF00149">
    <property type="entry name" value="Metallophos"/>
    <property type="match status" value="1"/>
</dbReference>
<evidence type="ECO:0000259" key="1">
    <source>
        <dbReference type="Pfam" id="PF00149"/>
    </source>
</evidence>
<dbReference type="Gene3D" id="3.60.21.10">
    <property type="match status" value="1"/>
</dbReference>
<accession>A0A7M2X479</accession>
<dbReference type="KEGG" id="hbs:IPV69_13205"/>
<reference evidence="2 3" key="1">
    <citation type="submission" date="2020-10" db="EMBL/GenBank/DDBJ databases">
        <title>Wide distribution of Phycisphaera-like planctomycetes from WD2101 soil group in peatlands and genome analysis of the first cultivated representative.</title>
        <authorList>
            <person name="Dedysh S.N."/>
            <person name="Beletsky A.V."/>
            <person name="Ivanova A."/>
            <person name="Kulichevskaya I.S."/>
            <person name="Suzina N.E."/>
            <person name="Philippov D.A."/>
            <person name="Rakitin A.L."/>
            <person name="Mardanov A.V."/>
            <person name="Ravin N.V."/>
        </authorList>
    </citation>
    <scope>NUCLEOTIDE SEQUENCE [LARGE SCALE GENOMIC DNA]</scope>
    <source>
        <strain evidence="2 3">M1803</strain>
    </source>
</reference>
<dbReference type="AlphaFoldDB" id="A0A7M2X479"/>
<dbReference type="InterPro" id="IPR004843">
    <property type="entry name" value="Calcineurin-like_PHP"/>
</dbReference>
<dbReference type="PANTHER" id="PTHR36492:SF2">
    <property type="entry name" value="[ACYL-CARRIER-PROTEIN] PHOSPHODIESTERASE PPTH"/>
    <property type="match status" value="1"/>
</dbReference>
<gene>
    <name evidence="2" type="ORF">IPV69_13205</name>
</gene>
<evidence type="ECO:0000313" key="2">
    <source>
        <dbReference type="EMBL" id="QOV92252.1"/>
    </source>
</evidence>
<dbReference type="InterPro" id="IPR029052">
    <property type="entry name" value="Metallo-depent_PP-like"/>
</dbReference>
<dbReference type="PANTHER" id="PTHR36492">
    <property type="match status" value="1"/>
</dbReference>
<dbReference type="RefSeq" id="WP_206295586.1">
    <property type="nucleotide sequence ID" value="NZ_CP063458.1"/>
</dbReference>
<keyword evidence="3" id="KW-1185">Reference proteome</keyword>
<feature type="domain" description="Calcineurin-like phosphoesterase" evidence="1">
    <location>
        <begin position="1"/>
        <end position="267"/>
    </location>
</feature>
<dbReference type="EMBL" id="CP063458">
    <property type="protein sequence ID" value="QOV92252.1"/>
    <property type="molecule type" value="Genomic_DNA"/>
</dbReference>
<name>A0A7M2X479_9BACT</name>
<dbReference type="SUPFAM" id="SSF56300">
    <property type="entry name" value="Metallo-dependent phosphatases"/>
    <property type="match status" value="1"/>
</dbReference>
<protein>
    <submittedName>
        <fullName evidence="2">Metallophosphoesterase</fullName>
    </submittedName>
</protein>
<organism evidence="2 3">
    <name type="scientific">Humisphaera borealis</name>
    <dbReference type="NCBI Taxonomy" id="2807512"/>
    <lineage>
        <taxon>Bacteria</taxon>
        <taxon>Pseudomonadati</taxon>
        <taxon>Planctomycetota</taxon>
        <taxon>Phycisphaerae</taxon>
        <taxon>Tepidisphaerales</taxon>
        <taxon>Tepidisphaeraceae</taxon>
        <taxon>Humisphaera</taxon>
    </lineage>
</organism>
<sequence length="296" mass="32601">MRLFVTADLHFNHRHSKPLAVEVIARMNAEAAPGDAVLIVGDTAAGDGDDLEQCLSLFSFTGPKLVVAGNHELWTRGPDSHRLFTDELPARVRSLGWHWLEESPVVLGNGVAVAGSVGWYDYGFALPHLGIPRRFYEQKISPAAATRFTEYAYLLERTDDISPAGMEVAARWNDGRHVKLHRTDEQFLAERMAALNRDLTALGADPTVTRVIVGVHHVPLAELMPPKPPEHVVTGKAFAGAFLGSPAMGAMLRRHAKDSRVFCGHSHFPARARVDHFEAVNIGSGYRMKMFEVVEV</sequence>
<proteinExistence type="predicted"/>
<evidence type="ECO:0000313" key="3">
    <source>
        <dbReference type="Proteomes" id="UP000593765"/>
    </source>
</evidence>
<dbReference type="InterPro" id="IPR052963">
    <property type="entry name" value="Pantetheine_PDE"/>
</dbReference>